<dbReference type="AlphaFoldDB" id="A0AAV2VTU1"/>
<dbReference type="Proteomes" id="UP000018211">
    <property type="component" value="Unassembled WGS sequence"/>
</dbReference>
<comment type="caution">
    <text evidence="2">The sequence shown here is derived from an EMBL/GenBank/DDBJ whole genome shotgun (WGS) entry which is preliminary data.</text>
</comment>
<dbReference type="RefSeq" id="WP_022612647.1">
    <property type="nucleotide sequence ID" value="NZ_LK391965.1"/>
</dbReference>
<dbReference type="EMBL" id="CAOF01000137">
    <property type="protein sequence ID" value="CCO48042.1"/>
    <property type="molecule type" value="Genomic_DNA"/>
</dbReference>
<accession>A0AAV2VTU1</accession>
<protein>
    <submittedName>
        <fullName evidence="2">Uncharacterized protein</fullName>
    </submittedName>
</protein>
<proteinExistence type="predicted"/>
<organism evidence="2 3">
    <name type="scientific">Vibrio nigripulchritudo SOn1</name>
    <dbReference type="NCBI Taxonomy" id="1238450"/>
    <lineage>
        <taxon>Bacteria</taxon>
        <taxon>Pseudomonadati</taxon>
        <taxon>Pseudomonadota</taxon>
        <taxon>Gammaproteobacteria</taxon>
        <taxon>Vibrionales</taxon>
        <taxon>Vibrionaceae</taxon>
        <taxon>Vibrio</taxon>
    </lineage>
</organism>
<evidence type="ECO:0000313" key="3">
    <source>
        <dbReference type="Proteomes" id="UP000018211"/>
    </source>
</evidence>
<reference evidence="2 3" key="1">
    <citation type="journal article" date="2013" name="ISME J.">
        <title>Comparative genomics of pathogenic lineages of Vibrio nigripulchritudo identifies virulence-associated traits.</title>
        <authorList>
            <person name="Goudenege D."/>
            <person name="Labreuche Y."/>
            <person name="Krin E."/>
            <person name="Ansquer D."/>
            <person name="Mangenot S."/>
            <person name="Calteau A."/>
            <person name="Medigue C."/>
            <person name="Mazel D."/>
            <person name="Polz M.F."/>
            <person name="Le Roux F."/>
        </authorList>
    </citation>
    <scope>NUCLEOTIDE SEQUENCE [LARGE SCALE GENOMIC DNA]</scope>
    <source>
        <strain evidence="2 3">SOn1</strain>
    </source>
</reference>
<keyword evidence="1" id="KW-0732">Signal</keyword>
<feature type="chain" id="PRO_5043943274" evidence="1">
    <location>
        <begin position="23"/>
        <end position="227"/>
    </location>
</feature>
<evidence type="ECO:0000313" key="2">
    <source>
        <dbReference type="EMBL" id="CCO48042.1"/>
    </source>
</evidence>
<feature type="signal peptide" evidence="1">
    <location>
        <begin position="1"/>
        <end position="22"/>
    </location>
</feature>
<name>A0AAV2VTU1_9VIBR</name>
<gene>
    <name evidence="2" type="ORF">VIBNISOn1_450005</name>
</gene>
<evidence type="ECO:0000256" key="1">
    <source>
        <dbReference type="SAM" id="SignalP"/>
    </source>
</evidence>
<sequence length="227" mass="25557">MKIMIKAIVLVGAMLSAFTVYAVDFGVELKWNTQDQDKVLKAMPEQKEAFGQLIKQGSIKDMYIYESEIDGKPTRLIRFVISGDSENQVRNTLEKLPLYKQNLVKIVDVLSLGSKWLDKTPLVYNYGITMTWKEGIDPAEIDRVLGIDLQRVVSLNQAGFLTSAYLNTQEVSKGVTRPVYHVAFIAQDEAHVKELSKQFEAIRMGYAEIQVQPLGNKVNLDNLVGSQ</sequence>